<dbReference type="SUPFAM" id="SSF55781">
    <property type="entry name" value="GAF domain-like"/>
    <property type="match status" value="1"/>
</dbReference>
<dbReference type="RefSeq" id="WP_285972927.1">
    <property type="nucleotide sequence ID" value="NZ_CP127294.1"/>
</dbReference>
<dbReference type="SMART" id="SM00346">
    <property type="entry name" value="HTH_ICLR"/>
    <property type="match status" value="1"/>
</dbReference>
<dbReference type="PROSITE" id="PS51078">
    <property type="entry name" value="ICLR_ED"/>
    <property type="match status" value="1"/>
</dbReference>
<dbReference type="GO" id="GO:0045892">
    <property type="term" value="P:negative regulation of DNA-templated transcription"/>
    <property type="evidence" value="ECO:0007669"/>
    <property type="project" value="TreeGrafter"/>
</dbReference>
<dbReference type="GO" id="GO:0003700">
    <property type="term" value="F:DNA-binding transcription factor activity"/>
    <property type="evidence" value="ECO:0007669"/>
    <property type="project" value="TreeGrafter"/>
</dbReference>
<dbReference type="PROSITE" id="PS51077">
    <property type="entry name" value="HTH_ICLR"/>
    <property type="match status" value="1"/>
</dbReference>
<dbReference type="InterPro" id="IPR036390">
    <property type="entry name" value="WH_DNA-bd_sf"/>
</dbReference>
<dbReference type="AlphaFoldDB" id="A0A9Y2IL44"/>
<dbReference type="Proteomes" id="UP001236014">
    <property type="component" value="Chromosome"/>
</dbReference>
<dbReference type="InterPro" id="IPR014757">
    <property type="entry name" value="Tscrpt_reg_IclR_C"/>
</dbReference>
<evidence type="ECO:0000256" key="3">
    <source>
        <dbReference type="ARBA" id="ARBA00023163"/>
    </source>
</evidence>
<organism evidence="7 8">
    <name type="scientific">Amycolatopsis carbonis</name>
    <dbReference type="NCBI Taxonomy" id="715471"/>
    <lineage>
        <taxon>Bacteria</taxon>
        <taxon>Bacillati</taxon>
        <taxon>Actinomycetota</taxon>
        <taxon>Actinomycetes</taxon>
        <taxon>Pseudonocardiales</taxon>
        <taxon>Pseudonocardiaceae</taxon>
        <taxon>Amycolatopsis</taxon>
    </lineage>
</organism>
<evidence type="ECO:0000313" key="8">
    <source>
        <dbReference type="Proteomes" id="UP001236014"/>
    </source>
</evidence>
<evidence type="ECO:0000256" key="1">
    <source>
        <dbReference type="ARBA" id="ARBA00023015"/>
    </source>
</evidence>
<feature type="domain" description="IclR-ED" evidence="6">
    <location>
        <begin position="71"/>
        <end position="250"/>
    </location>
</feature>
<dbReference type="Pfam" id="PF09339">
    <property type="entry name" value="HTH_IclR"/>
    <property type="match status" value="1"/>
</dbReference>
<dbReference type="KEGG" id="acab:QRX50_17100"/>
<dbReference type="SUPFAM" id="SSF46785">
    <property type="entry name" value="Winged helix' DNA-binding domain"/>
    <property type="match status" value="1"/>
</dbReference>
<proteinExistence type="predicted"/>
<keyword evidence="2" id="KW-0238">DNA-binding</keyword>
<keyword evidence="1" id="KW-0805">Transcription regulation</keyword>
<dbReference type="Pfam" id="PF01614">
    <property type="entry name" value="IclR_C"/>
    <property type="match status" value="1"/>
</dbReference>
<keyword evidence="8" id="KW-1185">Reference proteome</keyword>
<dbReference type="InterPro" id="IPR029016">
    <property type="entry name" value="GAF-like_dom_sf"/>
</dbReference>
<dbReference type="InterPro" id="IPR050707">
    <property type="entry name" value="HTH_MetabolicPath_Reg"/>
</dbReference>
<gene>
    <name evidence="7" type="ORF">QRX50_17100</name>
</gene>
<evidence type="ECO:0000259" key="6">
    <source>
        <dbReference type="PROSITE" id="PS51078"/>
    </source>
</evidence>
<dbReference type="Gene3D" id="1.10.10.10">
    <property type="entry name" value="Winged helix-like DNA-binding domain superfamily/Winged helix DNA-binding domain"/>
    <property type="match status" value="1"/>
</dbReference>
<dbReference type="EMBL" id="CP127294">
    <property type="protein sequence ID" value="WIX82355.1"/>
    <property type="molecule type" value="Genomic_DNA"/>
</dbReference>
<evidence type="ECO:0000313" key="7">
    <source>
        <dbReference type="EMBL" id="WIX82355.1"/>
    </source>
</evidence>
<feature type="domain" description="HTH iclR-type" evidence="5">
    <location>
        <begin position="9"/>
        <end position="70"/>
    </location>
</feature>
<evidence type="ECO:0000256" key="4">
    <source>
        <dbReference type="SAM" id="MobiDB-lite"/>
    </source>
</evidence>
<dbReference type="InterPro" id="IPR005471">
    <property type="entry name" value="Tscrpt_reg_IclR_N"/>
</dbReference>
<reference evidence="7 8" key="1">
    <citation type="submission" date="2023-06" db="EMBL/GenBank/DDBJ databases">
        <authorList>
            <person name="Oyuntsetseg B."/>
            <person name="Kim S.B."/>
        </authorList>
    </citation>
    <scope>NUCLEOTIDE SEQUENCE [LARGE SCALE GENOMIC DNA]</scope>
    <source>
        <strain evidence="7 8">2-15</strain>
    </source>
</reference>
<evidence type="ECO:0000256" key="2">
    <source>
        <dbReference type="ARBA" id="ARBA00023125"/>
    </source>
</evidence>
<keyword evidence="3" id="KW-0804">Transcription</keyword>
<protein>
    <submittedName>
        <fullName evidence="7">IclR family transcriptional regulator</fullName>
    </submittedName>
</protein>
<dbReference type="PANTHER" id="PTHR30136:SF24">
    <property type="entry name" value="HTH-TYPE TRANSCRIPTIONAL REPRESSOR ALLR"/>
    <property type="match status" value="1"/>
</dbReference>
<evidence type="ECO:0000259" key="5">
    <source>
        <dbReference type="PROSITE" id="PS51077"/>
    </source>
</evidence>
<dbReference type="Gene3D" id="3.30.450.40">
    <property type="match status" value="1"/>
</dbReference>
<sequence length="301" mass="32012">MPRTNEPGRSVSSRLLQVLFTFTPENSALTLADLTRRTGLPHATVRRLGHELLSAGALDRTPDGRFTIGLRLWQLGTLAPLSVPLRTVALPFLEDLHAALHQHVQLAVLDGHEAVVIERLSARDAVDLAFHVGGRLPLHSSAAGKVLLAHAGRTLIEAYLAAGPARFTARTVTDRADLRAELSACRRSGTATVRGEMTEDADSVGARITDGHGRVVAALSVVVRTGSLDLATVVAPVLAGAFGISRRLGWRPGIGVCDADLPCRAPGGRPFETPIGNPVPCRTDDREPHSPGAVRQPCRRA</sequence>
<feature type="region of interest" description="Disordered" evidence="4">
    <location>
        <begin position="269"/>
        <end position="301"/>
    </location>
</feature>
<dbReference type="InterPro" id="IPR036388">
    <property type="entry name" value="WH-like_DNA-bd_sf"/>
</dbReference>
<dbReference type="PANTHER" id="PTHR30136">
    <property type="entry name" value="HELIX-TURN-HELIX TRANSCRIPTIONAL REGULATOR, ICLR FAMILY"/>
    <property type="match status" value="1"/>
</dbReference>
<dbReference type="GO" id="GO:0003677">
    <property type="term" value="F:DNA binding"/>
    <property type="evidence" value="ECO:0007669"/>
    <property type="project" value="UniProtKB-KW"/>
</dbReference>
<name>A0A9Y2IL44_9PSEU</name>
<accession>A0A9Y2IL44</accession>